<accession>A0AAW2RHG7</accession>
<dbReference type="EMBL" id="JACGWJ010000013">
    <property type="protein sequence ID" value="KAL0379283.1"/>
    <property type="molecule type" value="Genomic_DNA"/>
</dbReference>
<name>A0AAW2RHG7_SESRA</name>
<evidence type="ECO:0000256" key="2">
    <source>
        <dbReference type="SAM" id="MobiDB-lite"/>
    </source>
</evidence>
<reference evidence="3" key="2">
    <citation type="journal article" date="2024" name="Plant">
        <title>Genomic evolution and insights into agronomic trait innovations of Sesamum species.</title>
        <authorList>
            <person name="Miao H."/>
            <person name="Wang L."/>
            <person name="Qu L."/>
            <person name="Liu H."/>
            <person name="Sun Y."/>
            <person name="Le M."/>
            <person name="Wang Q."/>
            <person name="Wei S."/>
            <person name="Zheng Y."/>
            <person name="Lin W."/>
            <person name="Duan Y."/>
            <person name="Cao H."/>
            <person name="Xiong S."/>
            <person name="Wang X."/>
            <person name="Wei L."/>
            <person name="Li C."/>
            <person name="Ma Q."/>
            <person name="Ju M."/>
            <person name="Zhao R."/>
            <person name="Li G."/>
            <person name="Mu C."/>
            <person name="Tian Q."/>
            <person name="Mei H."/>
            <person name="Zhang T."/>
            <person name="Gao T."/>
            <person name="Zhang H."/>
        </authorList>
    </citation>
    <scope>NUCLEOTIDE SEQUENCE</scope>
    <source>
        <strain evidence="3">G02</strain>
    </source>
</reference>
<evidence type="ECO:0000313" key="3">
    <source>
        <dbReference type="EMBL" id="KAL0379283.1"/>
    </source>
</evidence>
<comment type="caution">
    <text evidence="3">The sequence shown here is derived from an EMBL/GenBank/DDBJ whole genome shotgun (WGS) entry which is preliminary data.</text>
</comment>
<proteinExistence type="predicted"/>
<organism evidence="3">
    <name type="scientific">Sesamum radiatum</name>
    <name type="common">Black benniseed</name>
    <dbReference type="NCBI Taxonomy" id="300843"/>
    <lineage>
        <taxon>Eukaryota</taxon>
        <taxon>Viridiplantae</taxon>
        <taxon>Streptophyta</taxon>
        <taxon>Embryophyta</taxon>
        <taxon>Tracheophyta</taxon>
        <taxon>Spermatophyta</taxon>
        <taxon>Magnoliopsida</taxon>
        <taxon>eudicotyledons</taxon>
        <taxon>Gunneridae</taxon>
        <taxon>Pentapetalae</taxon>
        <taxon>asterids</taxon>
        <taxon>lamiids</taxon>
        <taxon>Lamiales</taxon>
        <taxon>Pedaliaceae</taxon>
        <taxon>Sesamum</taxon>
    </lineage>
</organism>
<feature type="region of interest" description="Disordered" evidence="2">
    <location>
        <begin position="67"/>
        <end position="90"/>
    </location>
</feature>
<keyword evidence="1" id="KW-0175">Coiled coil</keyword>
<protein>
    <submittedName>
        <fullName evidence="3">Uncharacterized protein</fullName>
    </submittedName>
</protein>
<gene>
    <name evidence="3" type="ORF">Sradi_3233800</name>
</gene>
<feature type="coiled-coil region" evidence="1">
    <location>
        <begin position="150"/>
        <end position="184"/>
    </location>
</feature>
<dbReference type="AlphaFoldDB" id="A0AAW2RHG7"/>
<reference evidence="3" key="1">
    <citation type="submission" date="2020-06" db="EMBL/GenBank/DDBJ databases">
        <authorList>
            <person name="Li T."/>
            <person name="Hu X."/>
            <person name="Zhang T."/>
            <person name="Song X."/>
            <person name="Zhang H."/>
            <person name="Dai N."/>
            <person name="Sheng W."/>
            <person name="Hou X."/>
            <person name="Wei L."/>
        </authorList>
    </citation>
    <scope>NUCLEOTIDE SEQUENCE</scope>
    <source>
        <strain evidence="3">G02</strain>
        <tissue evidence="3">Leaf</tissue>
    </source>
</reference>
<sequence length="205" mass="22420">MASSAISFILSRSYSMPPVLAASISARVPYASKGGSHDLDDSNDVVILSNYFPMPLAPSTAIITRFESNPRGGRESSLVPGTHSRRKRKLIGGDDYDEGCNCGDDLPLSSLGVKRISISIAKKVAKITKGSANRVLHGVTLQAANFCGQATKAEENARVAKAKVRELKEESEVLHAQFQSYKESIAQDVEIREMERKNLLKQRIW</sequence>
<evidence type="ECO:0000256" key="1">
    <source>
        <dbReference type="SAM" id="Coils"/>
    </source>
</evidence>